<dbReference type="GO" id="GO:0003677">
    <property type="term" value="F:DNA binding"/>
    <property type="evidence" value="ECO:0007669"/>
    <property type="project" value="UniProtKB-KW"/>
</dbReference>
<proteinExistence type="predicted"/>
<keyword evidence="3" id="KW-0804">Transcription</keyword>
<reference evidence="5 6" key="1">
    <citation type="submission" date="2019-03" db="EMBL/GenBank/DDBJ databases">
        <title>Genomic Encyclopedia of Type Strains, Phase IV (KMG-IV): sequencing the most valuable type-strain genomes for metagenomic binning, comparative biology and taxonomic classification.</title>
        <authorList>
            <person name="Goeker M."/>
        </authorList>
    </citation>
    <scope>NUCLEOTIDE SEQUENCE [LARGE SCALE GENOMIC DNA]</scope>
    <source>
        <strain evidence="5 6">DSM 102940</strain>
    </source>
</reference>
<evidence type="ECO:0000256" key="3">
    <source>
        <dbReference type="ARBA" id="ARBA00023163"/>
    </source>
</evidence>
<dbReference type="SUPFAM" id="SSF46785">
    <property type="entry name" value="Winged helix' DNA-binding domain"/>
    <property type="match status" value="1"/>
</dbReference>
<dbReference type="EMBL" id="SLWV01000042">
    <property type="protein sequence ID" value="TCO68678.1"/>
    <property type="molecule type" value="Genomic_DNA"/>
</dbReference>
<evidence type="ECO:0000313" key="5">
    <source>
        <dbReference type="EMBL" id="TCO68678.1"/>
    </source>
</evidence>
<keyword evidence="1" id="KW-0805">Transcription regulation</keyword>
<evidence type="ECO:0000256" key="1">
    <source>
        <dbReference type="ARBA" id="ARBA00023015"/>
    </source>
</evidence>
<dbReference type="Pfam" id="PF01638">
    <property type="entry name" value="HxlR"/>
    <property type="match status" value="1"/>
</dbReference>
<comment type="caution">
    <text evidence="5">The sequence shown here is derived from an EMBL/GenBank/DDBJ whole genome shotgun (WGS) entry which is preliminary data.</text>
</comment>
<keyword evidence="2" id="KW-0238">DNA-binding</keyword>
<gene>
    <name evidence="5" type="ORF">EV214_1421</name>
</gene>
<dbReference type="InterPro" id="IPR011991">
    <property type="entry name" value="ArsR-like_HTH"/>
</dbReference>
<keyword evidence="6" id="KW-1185">Reference proteome</keyword>
<dbReference type="CDD" id="cd00090">
    <property type="entry name" value="HTH_ARSR"/>
    <property type="match status" value="1"/>
</dbReference>
<evidence type="ECO:0000259" key="4">
    <source>
        <dbReference type="PROSITE" id="PS51118"/>
    </source>
</evidence>
<dbReference type="AlphaFoldDB" id="A0A4R2KFF0"/>
<organism evidence="5 6">
    <name type="scientific">Marinisporobacter balticus</name>
    <dbReference type="NCBI Taxonomy" id="2018667"/>
    <lineage>
        <taxon>Bacteria</taxon>
        <taxon>Bacillati</taxon>
        <taxon>Bacillota</taxon>
        <taxon>Clostridia</taxon>
        <taxon>Peptostreptococcales</taxon>
        <taxon>Thermotaleaceae</taxon>
        <taxon>Marinisporobacter</taxon>
    </lineage>
</organism>
<dbReference type="InterPro" id="IPR002577">
    <property type="entry name" value="HTH_HxlR"/>
</dbReference>
<dbReference type="InterPro" id="IPR036390">
    <property type="entry name" value="WH_DNA-bd_sf"/>
</dbReference>
<sequence>MIKYKDTQYQCSMELSLALIGGKWKSLILWYLGENTMRFSELRRMLPKITQKMLTQQLRALEENGLVNRVIYTQVPPKVEYSLTDEGKSLLPIFETLIKWGVNHANSDQPSDQND</sequence>
<dbReference type="InterPro" id="IPR036388">
    <property type="entry name" value="WH-like_DNA-bd_sf"/>
</dbReference>
<name>A0A4R2KFF0_9FIRM</name>
<evidence type="ECO:0000313" key="6">
    <source>
        <dbReference type="Proteomes" id="UP000294919"/>
    </source>
</evidence>
<dbReference type="PANTHER" id="PTHR33204:SF29">
    <property type="entry name" value="TRANSCRIPTIONAL REGULATOR"/>
    <property type="match status" value="1"/>
</dbReference>
<dbReference type="OrthoDB" id="9791143at2"/>
<protein>
    <submittedName>
        <fullName evidence="5">HxlR family transcriptional regulator</fullName>
    </submittedName>
</protein>
<dbReference type="RefSeq" id="WP_132248112.1">
    <property type="nucleotide sequence ID" value="NZ_SLWV01000042.1"/>
</dbReference>
<evidence type="ECO:0000256" key="2">
    <source>
        <dbReference type="ARBA" id="ARBA00023125"/>
    </source>
</evidence>
<dbReference type="PANTHER" id="PTHR33204">
    <property type="entry name" value="TRANSCRIPTIONAL REGULATOR, MARR FAMILY"/>
    <property type="match status" value="1"/>
</dbReference>
<feature type="domain" description="HTH hxlR-type" evidence="4">
    <location>
        <begin position="11"/>
        <end position="109"/>
    </location>
</feature>
<dbReference type="PROSITE" id="PS51118">
    <property type="entry name" value="HTH_HXLR"/>
    <property type="match status" value="1"/>
</dbReference>
<accession>A0A4R2KFF0</accession>
<dbReference type="Gene3D" id="1.10.10.10">
    <property type="entry name" value="Winged helix-like DNA-binding domain superfamily/Winged helix DNA-binding domain"/>
    <property type="match status" value="1"/>
</dbReference>
<dbReference type="Proteomes" id="UP000294919">
    <property type="component" value="Unassembled WGS sequence"/>
</dbReference>